<organism evidence="3 4">
    <name type="scientific">Echria macrotheca</name>
    <dbReference type="NCBI Taxonomy" id="438768"/>
    <lineage>
        <taxon>Eukaryota</taxon>
        <taxon>Fungi</taxon>
        <taxon>Dikarya</taxon>
        <taxon>Ascomycota</taxon>
        <taxon>Pezizomycotina</taxon>
        <taxon>Sordariomycetes</taxon>
        <taxon>Sordariomycetidae</taxon>
        <taxon>Sordariales</taxon>
        <taxon>Schizotheciaceae</taxon>
        <taxon>Echria</taxon>
    </lineage>
</organism>
<reference evidence="3" key="1">
    <citation type="submission" date="2023-06" db="EMBL/GenBank/DDBJ databases">
        <title>Genome-scale phylogeny and comparative genomics of the fungal order Sordariales.</title>
        <authorList>
            <consortium name="Lawrence Berkeley National Laboratory"/>
            <person name="Hensen N."/>
            <person name="Bonometti L."/>
            <person name="Westerberg I."/>
            <person name="Brannstrom I.O."/>
            <person name="Guillou S."/>
            <person name="Cros-Aarteil S."/>
            <person name="Calhoun S."/>
            <person name="Haridas S."/>
            <person name="Kuo A."/>
            <person name="Mondo S."/>
            <person name="Pangilinan J."/>
            <person name="Riley R."/>
            <person name="Labutti K."/>
            <person name="Andreopoulos B."/>
            <person name="Lipzen A."/>
            <person name="Chen C."/>
            <person name="Yanf M."/>
            <person name="Daum C."/>
            <person name="Ng V."/>
            <person name="Clum A."/>
            <person name="Steindorff A."/>
            <person name="Ohm R."/>
            <person name="Martin F."/>
            <person name="Silar P."/>
            <person name="Natvig D."/>
            <person name="Lalanne C."/>
            <person name="Gautier V."/>
            <person name="Ament-Velasquez S.L."/>
            <person name="Kruys A."/>
            <person name="Hutchinson M.I."/>
            <person name="Powell A.J."/>
            <person name="Barry K."/>
            <person name="Miller A.N."/>
            <person name="Grigoriev I.V."/>
            <person name="Debuchy R."/>
            <person name="Gladieux P."/>
            <person name="Thoren M.H."/>
            <person name="Johannesson H."/>
        </authorList>
    </citation>
    <scope>NUCLEOTIDE SEQUENCE</scope>
    <source>
        <strain evidence="3">PSN4</strain>
    </source>
</reference>
<dbReference type="PANTHER" id="PTHR13349:SF2">
    <property type="entry name" value="TRANSLATION MACHINERY-ASSOCIATED PROTEIN 16"/>
    <property type="match status" value="1"/>
</dbReference>
<dbReference type="PANTHER" id="PTHR13349">
    <property type="entry name" value="TRANSLATION MACHINERY-ASSOCIATED PROTEIN 16"/>
    <property type="match status" value="1"/>
</dbReference>
<dbReference type="GO" id="GO:0005634">
    <property type="term" value="C:nucleus"/>
    <property type="evidence" value="ECO:0007669"/>
    <property type="project" value="TreeGrafter"/>
</dbReference>
<comment type="similarity">
    <text evidence="1">Belongs to the TMA16 family.</text>
</comment>
<dbReference type="Gene3D" id="1.20.1440.170">
    <property type="entry name" value="Translation machinery-associated protein 16-like"/>
    <property type="match status" value="1"/>
</dbReference>
<sequence length="180" mass="21181">MAKTFEKARKQIAKKRNGSIDALHQHSRDSKRLHKAQVRDERLEKIAESRRKRDKPLIQRVLHFQAVIRENGYKPLDLAAVQSKINEYVHQHDEEYEEVKKARRSGRPPSTREDLLRMRIAALEKEQKDGFYMPDLTTEKNVQLFERWDGHNWAYLSNLQWVKISGLGSINPANFPPQTN</sequence>
<dbReference type="Proteomes" id="UP001239445">
    <property type="component" value="Unassembled WGS sequence"/>
</dbReference>
<comment type="caution">
    <text evidence="3">The sequence shown here is derived from an EMBL/GenBank/DDBJ whole genome shotgun (WGS) entry which is preliminary data.</text>
</comment>
<name>A0AAJ0BFC8_9PEZI</name>
<evidence type="ECO:0000256" key="1">
    <source>
        <dbReference type="ARBA" id="ARBA00034127"/>
    </source>
</evidence>
<evidence type="ECO:0000256" key="2">
    <source>
        <dbReference type="SAM" id="MobiDB-lite"/>
    </source>
</evidence>
<proteinExistence type="inferred from homology"/>
<accession>A0AAJ0BFC8</accession>
<dbReference type="EMBL" id="MU839831">
    <property type="protein sequence ID" value="KAK1757239.1"/>
    <property type="molecule type" value="Genomic_DNA"/>
</dbReference>
<dbReference type="InterPro" id="IPR021346">
    <property type="entry name" value="Tma16"/>
</dbReference>
<dbReference type="InterPro" id="IPR038356">
    <property type="entry name" value="Tma16_sf"/>
</dbReference>
<evidence type="ECO:0000313" key="4">
    <source>
        <dbReference type="Proteomes" id="UP001239445"/>
    </source>
</evidence>
<evidence type="ECO:0000313" key="3">
    <source>
        <dbReference type="EMBL" id="KAK1757239.1"/>
    </source>
</evidence>
<protein>
    <submittedName>
        <fullName evidence="3">Translation machinery-associated protein 16</fullName>
    </submittedName>
</protein>
<dbReference type="Pfam" id="PF11176">
    <property type="entry name" value="Tma16"/>
    <property type="match status" value="1"/>
</dbReference>
<gene>
    <name evidence="3" type="ORF">QBC47DRAFT_342403</name>
</gene>
<keyword evidence="4" id="KW-1185">Reference proteome</keyword>
<feature type="region of interest" description="Disordered" evidence="2">
    <location>
        <begin position="1"/>
        <end position="41"/>
    </location>
</feature>
<dbReference type="AlphaFoldDB" id="A0AAJ0BFC8"/>